<keyword evidence="4 7" id="KW-0489">Methyltransferase</keyword>
<dbReference type="InterPro" id="IPR003043">
    <property type="entry name" value="Uropor_MeTrfase_CS"/>
</dbReference>
<dbReference type="GO" id="GO:0046026">
    <property type="term" value="F:precorrin-4 C11-methyltransferase activity"/>
    <property type="evidence" value="ECO:0007669"/>
    <property type="project" value="InterPro"/>
</dbReference>
<dbReference type="GO" id="GO:0009236">
    <property type="term" value="P:cobalamin biosynthetic process"/>
    <property type="evidence" value="ECO:0007669"/>
    <property type="project" value="UniProtKB-UniPathway"/>
</dbReference>
<comment type="similarity">
    <text evidence="2 7">Belongs to the precorrin methyltransferase family.</text>
</comment>
<dbReference type="Proteomes" id="UP000010797">
    <property type="component" value="Chromosome"/>
</dbReference>
<gene>
    <name evidence="9" type="ordered locus">Desdi_1021</name>
</gene>
<sequence>MKILVDQVKVDLGQVLFVGAGPGDPDLITLKGKKALEEADRVIYAGSLVNPEILKHCREGIALFDSASLTLEETITIMAEGVRKGEKVVRLHTGDPSVYGAIQEQMQQLDALAMTYGVIPGVSSVFAAAAAVKREFTLPEVSQTLILTRLAGRTPVPEKEDLALLAQHRASMAIFLSVQEIGEVVESLGQSYPPNTPVAVVYRASWPDEQILEGTLATIEQRVKEAGIRKHAQILVGDFLRDKGARSKLYDPEFTHEYRQGNLV</sequence>
<keyword evidence="6" id="KW-0949">S-adenosyl-L-methionine</keyword>
<keyword evidence="10" id="KW-1185">Reference proteome</keyword>
<dbReference type="GO" id="GO:0032259">
    <property type="term" value="P:methylation"/>
    <property type="evidence" value="ECO:0007669"/>
    <property type="project" value="UniProtKB-KW"/>
</dbReference>
<evidence type="ECO:0000313" key="10">
    <source>
        <dbReference type="Proteomes" id="UP000010797"/>
    </source>
</evidence>
<keyword evidence="3" id="KW-0169">Cobalamin biosynthesis</keyword>
<dbReference type="InterPro" id="IPR000878">
    <property type="entry name" value="4pyrrol_Mease"/>
</dbReference>
<dbReference type="EC" id="2.1.1.-" evidence="9"/>
<proteinExistence type="inferred from homology"/>
<evidence type="ECO:0000256" key="2">
    <source>
        <dbReference type="ARBA" id="ARBA00005879"/>
    </source>
</evidence>
<dbReference type="UniPathway" id="UPA00148"/>
<evidence type="ECO:0000256" key="3">
    <source>
        <dbReference type="ARBA" id="ARBA00022573"/>
    </source>
</evidence>
<evidence type="ECO:0000313" key="9">
    <source>
        <dbReference type="EMBL" id="AGA68538.1"/>
    </source>
</evidence>
<dbReference type="InterPro" id="IPR006362">
    <property type="entry name" value="Cbl_synth_CobM/CibF"/>
</dbReference>
<name>L0F6H6_DESDL</name>
<evidence type="ECO:0000256" key="5">
    <source>
        <dbReference type="ARBA" id="ARBA00022679"/>
    </source>
</evidence>
<dbReference type="eggNOG" id="COG2875">
    <property type="taxonomic scope" value="Bacteria"/>
</dbReference>
<dbReference type="InterPro" id="IPR014777">
    <property type="entry name" value="4pyrrole_Mease_sub1"/>
</dbReference>
<evidence type="ECO:0000256" key="6">
    <source>
        <dbReference type="ARBA" id="ARBA00022691"/>
    </source>
</evidence>
<comment type="pathway">
    <text evidence="1">Cofactor biosynthesis; adenosylcobalamin biosynthesis.</text>
</comment>
<protein>
    <submittedName>
        <fullName evidence="9">Cobalt-precorrin 4 C11-methyltransferase</fullName>
        <ecNumber evidence="9">2.1.1.-</ecNumber>
    </submittedName>
</protein>
<dbReference type="SUPFAM" id="SSF53790">
    <property type="entry name" value="Tetrapyrrole methylase"/>
    <property type="match status" value="1"/>
</dbReference>
<dbReference type="PROSITE" id="PS00839">
    <property type="entry name" value="SUMT_1"/>
    <property type="match status" value="1"/>
</dbReference>
<reference evidence="10" key="1">
    <citation type="submission" date="2012-02" db="EMBL/GenBank/DDBJ databases">
        <title>Complete sequence of Desulfitobacterium dichloroeliminans LMG P-21439.</title>
        <authorList>
            <person name="Lucas S."/>
            <person name="Han J."/>
            <person name="Lapidus A."/>
            <person name="Cheng J.-F."/>
            <person name="Goodwin L."/>
            <person name="Pitluck S."/>
            <person name="Peters L."/>
            <person name="Ovchinnikova G."/>
            <person name="Teshima H."/>
            <person name="Detter J.C."/>
            <person name="Han C."/>
            <person name="Tapia R."/>
            <person name="Land M."/>
            <person name="Hauser L."/>
            <person name="Kyrpides N."/>
            <person name="Ivanova N."/>
            <person name="Pagani I."/>
            <person name="Kruse T."/>
            <person name="de Vos W.M."/>
            <person name="Boon N."/>
            <person name="Smidt H."/>
            <person name="Woyke T."/>
        </authorList>
    </citation>
    <scope>NUCLEOTIDE SEQUENCE [LARGE SCALE GENOMIC DNA]</scope>
    <source>
        <strain evidence="10">LMG P-21439 / DCA1</strain>
    </source>
</reference>
<dbReference type="Pfam" id="PF00590">
    <property type="entry name" value="TP_methylase"/>
    <property type="match status" value="1"/>
</dbReference>
<dbReference type="Gene3D" id="3.40.1010.10">
    <property type="entry name" value="Cobalt-precorrin-4 Transmethylase, Domain 1"/>
    <property type="match status" value="1"/>
</dbReference>
<dbReference type="PANTHER" id="PTHR45790:SF4">
    <property type="entry name" value="COBALT-PRECORRIN-4 C(11)-METHYLTRANSFERASE"/>
    <property type="match status" value="1"/>
</dbReference>
<dbReference type="PROSITE" id="PS00840">
    <property type="entry name" value="SUMT_2"/>
    <property type="match status" value="1"/>
</dbReference>
<dbReference type="EMBL" id="CP003344">
    <property type="protein sequence ID" value="AGA68538.1"/>
    <property type="molecule type" value="Genomic_DNA"/>
</dbReference>
<evidence type="ECO:0000256" key="1">
    <source>
        <dbReference type="ARBA" id="ARBA00004953"/>
    </source>
</evidence>
<evidence type="ECO:0000256" key="7">
    <source>
        <dbReference type="RuleBase" id="RU003960"/>
    </source>
</evidence>
<dbReference type="RefSeq" id="WP_015261534.1">
    <property type="nucleotide sequence ID" value="NC_019903.1"/>
</dbReference>
<dbReference type="KEGG" id="ddl:Desdi_1021"/>
<dbReference type="PANTHER" id="PTHR45790">
    <property type="entry name" value="SIROHEME SYNTHASE-RELATED"/>
    <property type="match status" value="1"/>
</dbReference>
<dbReference type="NCBIfam" id="TIGR01465">
    <property type="entry name" value="cobM_cbiF"/>
    <property type="match status" value="1"/>
</dbReference>
<evidence type="ECO:0000259" key="8">
    <source>
        <dbReference type="Pfam" id="PF00590"/>
    </source>
</evidence>
<organism evidence="9 10">
    <name type="scientific">Desulfitobacterium dichloroeliminans (strain LMG P-21439 / DCA1)</name>
    <dbReference type="NCBI Taxonomy" id="871963"/>
    <lineage>
        <taxon>Bacteria</taxon>
        <taxon>Bacillati</taxon>
        <taxon>Bacillota</taxon>
        <taxon>Clostridia</taxon>
        <taxon>Eubacteriales</taxon>
        <taxon>Desulfitobacteriaceae</taxon>
        <taxon>Desulfitobacterium</taxon>
    </lineage>
</organism>
<dbReference type="AlphaFoldDB" id="L0F6H6"/>
<accession>L0F6H6</accession>
<dbReference type="CDD" id="cd11641">
    <property type="entry name" value="Precorrin-4_C11-MT"/>
    <property type="match status" value="1"/>
</dbReference>
<evidence type="ECO:0000256" key="4">
    <source>
        <dbReference type="ARBA" id="ARBA00022603"/>
    </source>
</evidence>
<keyword evidence="5 7" id="KW-0808">Transferase</keyword>
<dbReference type="InterPro" id="IPR050161">
    <property type="entry name" value="Siro_Cobalamin_biosynth"/>
</dbReference>
<dbReference type="InterPro" id="IPR035996">
    <property type="entry name" value="4pyrrol_Methylase_sf"/>
</dbReference>
<feature type="domain" description="Tetrapyrrole methylase" evidence="8">
    <location>
        <begin position="15"/>
        <end position="219"/>
    </location>
</feature>
<dbReference type="STRING" id="871963.Desdi_1021"/>
<dbReference type="Gene3D" id="3.30.950.10">
    <property type="entry name" value="Methyltransferase, Cobalt-precorrin-4 Transmethylase, Domain 2"/>
    <property type="match status" value="1"/>
</dbReference>
<dbReference type="HOGENOM" id="CLU_011276_7_1_9"/>
<dbReference type="InterPro" id="IPR014776">
    <property type="entry name" value="4pyrrole_Mease_sub2"/>
</dbReference>